<gene>
    <name evidence="2" type="ORF">SORDD21_00226</name>
</gene>
<feature type="transmembrane region" description="Helical" evidence="1">
    <location>
        <begin position="31"/>
        <end position="51"/>
    </location>
</feature>
<dbReference type="PATRIC" id="fig|1303.81.peg.279"/>
<dbReference type="OrthoDB" id="2194676at2"/>
<evidence type="ECO:0000313" key="3">
    <source>
        <dbReference type="Proteomes" id="UP000070053"/>
    </source>
</evidence>
<keyword evidence="1" id="KW-0472">Membrane</keyword>
<dbReference type="Proteomes" id="UP000070053">
    <property type="component" value="Unassembled WGS sequence"/>
</dbReference>
<feature type="transmembrane region" description="Helical" evidence="1">
    <location>
        <begin position="96"/>
        <end position="122"/>
    </location>
</feature>
<feature type="transmembrane region" description="Helical" evidence="1">
    <location>
        <begin position="134"/>
        <end position="157"/>
    </location>
</feature>
<comment type="caution">
    <text evidence="2">The sequence shown here is derived from an EMBL/GenBank/DDBJ whole genome shotgun (WGS) entry which is preliminary data.</text>
</comment>
<dbReference type="EMBL" id="LQZP01000058">
    <property type="protein sequence ID" value="KXT92958.1"/>
    <property type="molecule type" value="Genomic_DNA"/>
</dbReference>
<proteinExistence type="predicted"/>
<feature type="transmembrane region" description="Helical" evidence="1">
    <location>
        <begin position="178"/>
        <end position="199"/>
    </location>
</feature>
<feature type="transmembrane region" description="Helical" evidence="1">
    <location>
        <begin position="63"/>
        <end position="89"/>
    </location>
</feature>
<organism evidence="2 3">
    <name type="scientific">Streptococcus oralis</name>
    <dbReference type="NCBI Taxonomy" id="1303"/>
    <lineage>
        <taxon>Bacteria</taxon>
        <taxon>Bacillati</taxon>
        <taxon>Bacillota</taxon>
        <taxon>Bacilli</taxon>
        <taxon>Lactobacillales</taxon>
        <taxon>Streptococcaceae</taxon>
        <taxon>Streptococcus</taxon>
    </lineage>
</organism>
<evidence type="ECO:0000256" key="1">
    <source>
        <dbReference type="SAM" id="Phobius"/>
    </source>
</evidence>
<accession>A0A139PRM0</accession>
<protein>
    <submittedName>
        <fullName evidence="2">Uncharacterized protein</fullName>
    </submittedName>
</protein>
<feature type="transmembrane region" description="Helical" evidence="1">
    <location>
        <begin position="303"/>
        <end position="321"/>
    </location>
</feature>
<feature type="transmembrane region" description="Helical" evidence="1">
    <location>
        <begin position="265"/>
        <end position="283"/>
    </location>
</feature>
<feature type="transmembrane region" description="Helical" evidence="1">
    <location>
        <begin position="205"/>
        <end position="232"/>
    </location>
</feature>
<keyword evidence="1" id="KW-1133">Transmembrane helix</keyword>
<name>A0A139PRM0_STROR</name>
<dbReference type="AlphaFoldDB" id="A0A139PRM0"/>
<sequence>MQEKTVEDIQNANKLYFKSLANSRASASMMVISWTGVFILALEIFAFYYYFDTVAIINPFMNWFFDLLLISCFYLIIAFFIPLVGLFVYKKQILSTIFLLLVYMVIYFSLQLMMLLIIVTSISTKEFTIGFSLYSPIIIPFLLMFTVCGFIYQYFWLKRQLKKGFSVNRTMGNYFAKSSAYSKNSFLLIFFIVSMLGGLLSGKLILIFGILGALLFSYAFSQLITEVAYLLYLKTQSKEYWEDVPTKKETFRDLFKGFSLKKAKIRIPLEMVAFAILLGIINYSGYSDESIKRPIWLVWSVKLFIYAIELDILGSFILYVIKKVNARFKKGKKKQLEMLKN</sequence>
<keyword evidence="1" id="KW-0812">Transmembrane</keyword>
<evidence type="ECO:0000313" key="2">
    <source>
        <dbReference type="EMBL" id="KXT92958.1"/>
    </source>
</evidence>
<reference evidence="2 3" key="1">
    <citation type="submission" date="2016-01" db="EMBL/GenBank/DDBJ databases">
        <title>Highly variable Streptococcus oralis are common among viridans streptococci isolated from primates.</title>
        <authorList>
            <person name="Denapaite D."/>
            <person name="Rieger M."/>
            <person name="Koendgen S."/>
            <person name="Brueckner R."/>
            <person name="Ochigava I."/>
            <person name="Kappeler P."/>
            <person name="Maetz-Rensing K."/>
            <person name="Leendertz F."/>
            <person name="Hakenbeck R."/>
        </authorList>
    </citation>
    <scope>NUCLEOTIDE SEQUENCE [LARGE SCALE GENOMIC DNA]</scope>
    <source>
        <strain evidence="2 3">DD21</strain>
    </source>
</reference>